<evidence type="ECO:0000313" key="3">
    <source>
        <dbReference type="Proteomes" id="UP000276349"/>
    </source>
</evidence>
<evidence type="ECO:0000256" key="1">
    <source>
        <dbReference type="SAM" id="Coils"/>
    </source>
</evidence>
<organism evidence="2 3">
    <name type="scientific">Lysinibacillus telephonicus</name>
    <dbReference type="NCBI Taxonomy" id="1714840"/>
    <lineage>
        <taxon>Bacteria</taxon>
        <taxon>Bacillati</taxon>
        <taxon>Bacillota</taxon>
        <taxon>Bacilli</taxon>
        <taxon>Bacillales</taxon>
        <taxon>Bacillaceae</taxon>
        <taxon>Lysinibacillus</taxon>
    </lineage>
</organism>
<comment type="caution">
    <text evidence="2">The sequence shown here is derived from an EMBL/GenBank/DDBJ whole genome shotgun (WGS) entry which is preliminary data.</text>
</comment>
<dbReference type="EMBL" id="RXNR01000003">
    <property type="protein sequence ID" value="RTQ96066.1"/>
    <property type="molecule type" value="Genomic_DNA"/>
</dbReference>
<reference evidence="2 3" key="1">
    <citation type="submission" date="2018-12" db="EMBL/GenBank/DDBJ databases">
        <authorList>
            <person name="Yu L."/>
        </authorList>
    </citation>
    <scope>NUCLEOTIDE SEQUENCE [LARGE SCALE GENOMIC DNA]</scope>
    <source>
        <strain evidence="2 3">S5H2222</strain>
    </source>
</reference>
<feature type="coiled-coil region" evidence="1">
    <location>
        <begin position="129"/>
        <end position="181"/>
    </location>
</feature>
<dbReference type="Proteomes" id="UP000276349">
    <property type="component" value="Unassembled WGS sequence"/>
</dbReference>
<gene>
    <name evidence="2" type="ORF">EKG35_01475</name>
</gene>
<dbReference type="RefSeq" id="WP_126292540.1">
    <property type="nucleotide sequence ID" value="NZ_CP155468.1"/>
</dbReference>
<name>A0A431UXH3_9BACI</name>
<proteinExistence type="predicted"/>
<keyword evidence="1" id="KW-0175">Coiled coil</keyword>
<evidence type="ECO:0000313" key="2">
    <source>
        <dbReference type="EMBL" id="RTQ96066.1"/>
    </source>
</evidence>
<accession>A0A431UXH3</accession>
<protein>
    <submittedName>
        <fullName evidence="2">Uncharacterized protein</fullName>
    </submittedName>
</protein>
<dbReference type="OrthoDB" id="2733945at2"/>
<sequence length="246" mass="29283">MGIYINHPGVYMNDNELVEPNQMEFKRDYLSDMLEQHRASIQTVHQKVSRIQNSQLQWNQQQLMKWGSFDLRFSELKNQVKNSIEKVEAQNLKFEQILNHEQQINDSLSNQVNSISNSQKEIVKNHALMEDKQREVIELLKELAVINEAMMKRIEQVAFMNEQMKEKLDEQYQLNDQMVSQVSYIEESQKDVLNRVDCNEGLMEKIIRQIDHLRTILFERSNFIEEKIEKVYQNSSDYIEKLKNGI</sequence>
<keyword evidence="3" id="KW-1185">Reference proteome</keyword>
<dbReference type="AlphaFoldDB" id="A0A431UXH3"/>